<sequence>MISFAGKTVLVTGGGAGIGRACAEAFGAAGARVAVAERDPARAQDVRQALEAAGVDALVGTVDVTRRDEVDAFARTIDARFDGLDVLVNNVGDFLQIAKPFDDHTDDDIARLFDVNLRQVFVVTRAMLPLLRKRGAGGSIVGVSSIEGFRAIPNCTVYASFKAALTGFTKSLALELGPAGIRVNQIAPETTETPQVPVSAMVAAEHRAHIPRWIPLGRFGAAGDIAGAALFLASPLAAWITGTTLHVDGGALAAAGWYRDPNGFWTNMPVVTGNGFNF</sequence>
<dbReference type="FunFam" id="3.40.50.720:FF:000084">
    <property type="entry name" value="Short-chain dehydrogenase reductase"/>
    <property type="match status" value="1"/>
</dbReference>
<dbReference type="NCBIfam" id="NF005559">
    <property type="entry name" value="PRK07231.1"/>
    <property type="match status" value="1"/>
</dbReference>
<evidence type="ECO:0000313" key="3">
    <source>
        <dbReference type="EMBL" id="KWN16180.1"/>
    </source>
</evidence>
<evidence type="ECO:0000313" key="4">
    <source>
        <dbReference type="Proteomes" id="UP000068016"/>
    </source>
</evidence>
<dbReference type="Pfam" id="PF13561">
    <property type="entry name" value="adh_short_C2"/>
    <property type="match status" value="1"/>
</dbReference>
<comment type="caution">
    <text evidence="3">The sequence shown here is derived from an EMBL/GenBank/DDBJ whole genome shotgun (WGS) entry which is preliminary data.</text>
</comment>
<dbReference type="InterPro" id="IPR036291">
    <property type="entry name" value="NAD(P)-bd_dom_sf"/>
</dbReference>
<accession>A0A108ERH0</accession>
<dbReference type="InterPro" id="IPR002347">
    <property type="entry name" value="SDR_fam"/>
</dbReference>
<dbReference type="Gene3D" id="3.40.50.720">
    <property type="entry name" value="NAD(P)-binding Rossmann-like Domain"/>
    <property type="match status" value="1"/>
</dbReference>
<keyword evidence="2" id="KW-0560">Oxidoreductase</keyword>
<name>A0A108ERH0_9BURK</name>
<dbReference type="PRINTS" id="PR00081">
    <property type="entry name" value="GDHRDH"/>
</dbReference>
<proteinExistence type="inferred from homology"/>
<dbReference type="Proteomes" id="UP000068016">
    <property type="component" value="Unassembled WGS sequence"/>
</dbReference>
<protein>
    <submittedName>
        <fullName evidence="3">Short-chain dehydrogenase</fullName>
    </submittedName>
</protein>
<evidence type="ECO:0000256" key="2">
    <source>
        <dbReference type="ARBA" id="ARBA00023002"/>
    </source>
</evidence>
<dbReference type="SUPFAM" id="SSF51735">
    <property type="entry name" value="NAD(P)-binding Rossmann-fold domains"/>
    <property type="match status" value="1"/>
</dbReference>
<dbReference type="PRINTS" id="PR00080">
    <property type="entry name" value="SDRFAMILY"/>
</dbReference>
<dbReference type="PANTHER" id="PTHR43639">
    <property type="entry name" value="OXIDOREDUCTASE, SHORT-CHAIN DEHYDROGENASE/REDUCTASE FAMILY (AFU_ORTHOLOGUE AFUA_5G02870)"/>
    <property type="match status" value="1"/>
</dbReference>
<reference evidence="3 4" key="1">
    <citation type="submission" date="2015-11" db="EMBL/GenBank/DDBJ databases">
        <title>Expanding the genomic diversity of Burkholderia species for the development of highly accurate diagnostics.</title>
        <authorList>
            <person name="Sahl J."/>
            <person name="Keim P."/>
            <person name="Wagner D."/>
        </authorList>
    </citation>
    <scope>NUCLEOTIDE SEQUENCE [LARGE SCALE GENOMIC DNA]</scope>
    <source>
        <strain evidence="3 4">MSMB793WGS</strain>
    </source>
</reference>
<dbReference type="PANTHER" id="PTHR43639:SF1">
    <property type="entry name" value="SHORT-CHAIN DEHYDROGENASE_REDUCTASE FAMILY PROTEIN"/>
    <property type="match status" value="1"/>
</dbReference>
<gene>
    <name evidence="3" type="ORF">WT83_15975</name>
</gene>
<dbReference type="RefSeq" id="WP_059773819.1">
    <property type="nucleotide sequence ID" value="NZ_CABVPO010000001.1"/>
</dbReference>
<organism evidence="3 4">
    <name type="scientific">Burkholderia territorii</name>
    <dbReference type="NCBI Taxonomy" id="1503055"/>
    <lineage>
        <taxon>Bacteria</taxon>
        <taxon>Pseudomonadati</taxon>
        <taxon>Pseudomonadota</taxon>
        <taxon>Betaproteobacteria</taxon>
        <taxon>Burkholderiales</taxon>
        <taxon>Burkholderiaceae</taxon>
        <taxon>Burkholderia</taxon>
        <taxon>Burkholderia cepacia complex</taxon>
    </lineage>
</organism>
<dbReference type="CDD" id="cd05233">
    <property type="entry name" value="SDR_c"/>
    <property type="match status" value="1"/>
</dbReference>
<dbReference type="EMBL" id="LPLZ01000042">
    <property type="protein sequence ID" value="KWN16180.1"/>
    <property type="molecule type" value="Genomic_DNA"/>
</dbReference>
<dbReference type="AlphaFoldDB" id="A0A108ERH0"/>
<evidence type="ECO:0000256" key="1">
    <source>
        <dbReference type="ARBA" id="ARBA00006484"/>
    </source>
</evidence>
<dbReference type="GO" id="GO:0016491">
    <property type="term" value="F:oxidoreductase activity"/>
    <property type="evidence" value="ECO:0007669"/>
    <property type="project" value="UniProtKB-KW"/>
</dbReference>
<comment type="similarity">
    <text evidence="1">Belongs to the short-chain dehydrogenases/reductases (SDR) family.</text>
</comment>